<dbReference type="eggNOG" id="COG0746">
    <property type="taxonomic scope" value="Bacteria"/>
</dbReference>
<feature type="binding site" evidence="8">
    <location>
        <position position="23"/>
    </location>
    <ligand>
        <name>GTP</name>
        <dbReference type="ChEBI" id="CHEBI:37565"/>
    </ligand>
</feature>
<dbReference type="RefSeq" id="WP_008064913.1">
    <property type="nucleotide sequence ID" value="NZ_AFHG01000059.1"/>
</dbReference>
<comment type="subcellular location">
    <subcellularLocation>
        <location evidence="8">Cytoplasm</location>
    </subcellularLocation>
</comment>
<feature type="binding site" evidence="8">
    <location>
        <position position="99"/>
    </location>
    <ligand>
        <name>GTP</name>
        <dbReference type="ChEBI" id="CHEBI:37565"/>
    </ligand>
</feature>
<dbReference type="EC" id="2.7.7.77" evidence="8"/>
<feature type="binding site" evidence="8">
    <location>
        <begin position="10"/>
        <end position="12"/>
    </location>
    <ligand>
        <name>GTP</name>
        <dbReference type="ChEBI" id="CHEBI:37565"/>
    </ligand>
</feature>
<dbReference type="GO" id="GO:0005525">
    <property type="term" value="F:GTP binding"/>
    <property type="evidence" value="ECO:0007669"/>
    <property type="project" value="UniProtKB-UniRule"/>
</dbReference>
<name>F5RIA0_METUF</name>
<dbReference type="AlphaFoldDB" id="F5RIA0"/>
<evidence type="ECO:0000313" key="11">
    <source>
        <dbReference type="Proteomes" id="UP000005019"/>
    </source>
</evidence>
<keyword evidence="6 8" id="KW-0342">GTP-binding</keyword>
<keyword evidence="11" id="KW-1185">Reference proteome</keyword>
<dbReference type="InterPro" id="IPR029044">
    <property type="entry name" value="Nucleotide-diphossugar_trans"/>
</dbReference>
<dbReference type="Pfam" id="PF12804">
    <property type="entry name" value="NTP_transf_3"/>
    <property type="match status" value="1"/>
</dbReference>
<dbReference type="STRING" id="1000565.METUNv1_04050"/>
<accession>F5RIA0</accession>
<keyword evidence="7 8" id="KW-0501">Molybdenum cofactor biosynthesis</keyword>
<feature type="binding site" evidence="8">
    <location>
        <position position="51"/>
    </location>
    <ligand>
        <name>GTP</name>
        <dbReference type="ChEBI" id="CHEBI:37565"/>
    </ligand>
</feature>
<reference evidence="10 11" key="1">
    <citation type="journal article" date="2011" name="J. Bacteriol.">
        <title>Genome sequence of Methyloversatilis universalis FAM5T, a methylotrophic representative of the order Rhodocyclales.</title>
        <authorList>
            <person name="Kittichotirat W."/>
            <person name="Good N.M."/>
            <person name="Hall R."/>
            <person name="Bringel F."/>
            <person name="Lajus A."/>
            <person name="Medigue C."/>
            <person name="Smalley N.E."/>
            <person name="Beck D."/>
            <person name="Bumgarner R."/>
            <person name="Vuilleumier S."/>
            <person name="Kalyuzhnaya M.G."/>
        </authorList>
    </citation>
    <scope>NUCLEOTIDE SEQUENCE [LARGE SCALE GENOMIC DNA]</scope>
    <source>
        <strain evidence="11">ATCC BAA-1314 / JCM 13912 / FAM5</strain>
    </source>
</reference>
<dbReference type="InterPro" id="IPR013482">
    <property type="entry name" value="Molybde_CF_guanTrfase"/>
</dbReference>
<dbReference type="NCBIfam" id="TIGR02665">
    <property type="entry name" value="molyb_mobA"/>
    <property type="match status" value="1"/>
</dbReference>
<dbReference type="GO" id="GO:1902758">
    <property type="term" value="P:bis(molybdopterin guanine dinucleotide)molybdenum biosynthetic process"/>
    <property type="evidence" value="ECO:0007669"/>
    <property type="project" value="TreeGrafter"/>
</dbReference>
<evidence type="ECO:0000256" key="7">
    <source>
        <dbReference type="ARBA" id="ARBA00023150"/>
    </source>
</evidence>
<evidence type="ECO:0000256" key="5">
    <source>
        <dbReference type="ARBA" id="ARBA00022842"/>
    </source>
</evidence>
<evidence type="ECO:0000256" key="1">
    <source>
        <dbReference type="ARBA" id="ARBA00022490"/>
    </source>
</evidence>
<evidence type="ECO:0000256" key="4">
    <source>
        <dbReference type="ARBA" id="ARBA00022741"/>
    </source>
</evidence>
<evidence type="ECO:0000256" key="2">
    <source>
        <dbReference type="ARBA" id="ARBA00022679"/>
    </source>
</evidence>
<evidence type="ECO:0000256" key="8">
    <source>
        <dbReference type="HAMAP-Rule" id="MF_00316"/>
    </source>
</evidence>
<keyword evidence="4 8" id="KW-0547">Nucleotide-binding</keyword>
<evidence type="ECO:0000256" key="6">
    <source>
        <dbReference type="ARBA" id="ARBA00023134"/>
    </source>
</evidence>
<dbReference type="PANTHER" id="PTHR19136:SF81">
    <property type="entry name" value="MOLYBDENUM COFACTOR GUANYLYLTRANSFERASE"/>
    <property type="match status" value="1"/>
</dbReference>
<gene>
    <name evidence="8" type="primary">mobA</name>
    <name evidence="10" type="ORF">METUNv1_04050</name>
</gene>
<evidence type="ECO:0000259" key="9">
    <source>
        <dbReference type="Pfam" id="PF12804"/>
    </source>
</evidence>
<dbReference type="EMBL" id="AFHG01000059">
    <property type="protein sequence ID" value="EGK70082.1"/>
    <property type="molecule type" value="Genomic_DNA"/>
</dbReference>
<sequence>MTEAITGLVLAGGLGRRMGGVDKGLQAFRDEPMVAHVIRRLAPQVDALIINANQNIERYAAFGHPVAPDAIAGFAGPLAGLHAGLSACTTPLLVTSPCDSPFLPLDLVARLHAALAREGADLAVAITGDQPHPVFSLVRAQVLPGLTEFLEGGGRKVDLWYSALKVVEVPFDDNPDAFANINTLNELATLAARPDAS</sequence>
<dbReference type="GO" id="GO:0061603">
    <property type="term" value="F:molybdenum cofactor guanylyltransferase activity"/>
    <property type="evidence" value="ECO:0007669"/>
    <property type="project" value="UniProtKB-EC"/>
</dbReference>
<feature type="binding site" evidence="8">
    <location>
        <position position="69"/>
    </location>
    <ligand>
        <name>GTP</name>
        <dbReference type="ChEBI" id="CHEBI:37565"/>
    </ligand>
</feature>
<dbReference type="Proteomes" id="UP000005019">
    <property type="component" value="Unassembled WGS sequence"/>
</dbReference>
<protein>
    <recommendedName>
        <fullName evidence="8">Molybdenum cofactor guanylyltransferase</fullName>
        <shortName evidence="8">MoCo guanylyltransferase</shortName>
        <ecNumber evidence="8">2.7.7.77</ecNumber>
    </recommendedName>
    <alternativeName>
        <fullName evidence="8">GTP:molybdopterin guanylyltransferase</fullName>
    </alternativeName>
    <alternativeName>
        <fullName evidence="8">Mo-MPT guanylyltransferase</fullName>
    </alternativeName>
    <alternativeName>
        <fullName evidence="8">Molybdopterin guanylyltransferase</fullName>
    </alternativeName>
    <alternativeName>
        <fullName evidence="8">Molybdopterin-guanine dinucleotide synthase</fullName>
        <shortName evidence="8">MGD synthase</shortName>
    </alternativeName>
</protein>
<comment type="domain">
    <text evidence="8">The N-terminal domain determines nucleotide recognition and specific binding, while the C-terminal domain determines the specific binding to the target protein.</text>
</comment>
<comment type="subunit">
    <text evidence="8">Monomer.</text>
</comment>
<dbReference type="SUPFAM" id="SSF53448">
    <property type="entry name" value="Nucleotide-diphospho-sugar transferases"/>
    <property type="match status" value="1"/>
</dbReference>
<comment type="cofactor">
    <cofactor evidence="8">
        <name>Mg(2+)</name>
        <dbReference type="ChEBI" id="CHEBI:18420"/>
    </cofactor>
</comment>
<dbReference type="CDD" id="cd02503">
    <property type="entry name" value="MobA"/>
    <property type="match status" value="1"/>
</dbReference>
<dbReference type="OrthoDB" id="9788394at2"/>
<keyword evidence="5 8" id="KW-0460">Magnesium</keyword>
<keyword evidence="3 8" id="KW-0479">Metal-binding</keyword>
<comment type="function">
    <text evidence="8">Transfers a GMP moiety from GTP to Mo-molybdopterin (Mo-MPT) cofactor (Moco or molybdenum cofactor) to form Mo-molybdopterin guanine dinucleotide (Mo-MGD) cofactor.</text>
</comment>
<dbReference type="InterPro" id="IPR025877">
    <property type="entry name" value="MobA-like_NTP_Trfase"/>
</dbReference>
<dbReference type="GO" id="GO:0046872">
    <property type="term" value="F:metal ion binding"/>
    <property type="evidence" value="ECO:0007669"/>
    <property type="project" value="UniProtKB-KW"/>
</dbReference>
<evidence type="ECO:0000313" key="10">
    <source>
        <dbReference type="EMBL" id="EGK70082.1"/>
    </source>
</evidence>
<dbReference type="Gene3D" id="3.90.550.10">
    <property type="entry name" value="Spore Coat Polysaccharide Biosynthesis Protein SpsA, Chain A"/>
    <property type="match status" value="1"/>
</dbReference>
<keyword evidence="2 8" id="KW-0808">Transferase</keyword>
<comment type="similarity">
    <text evidence="8">Belongs to the MobA family.</text>
</comment>
<comment type="catalytic activity">
    <reaction evidence="8">
        <text>Mo-molybdopterin + GTP + H(+) = Mo-molybdopterin guanine dinucleotide + diphosphate</text>
        <dbReference type="Rhea" id="RHEA:34243"/>
        <dbReference type="ChEBI" id="CHEBI:15378"/>
        <dbReference type="ChEBI" id="CHEBI:33019"/>
        <dbReference type="ChEBI" id="CHEBI:37565"/>
        <dbReference type="ChEBI" id="CHEBI:71302"/>
        <dbReference type="ChEBI" id="CHEBI:71310"/>
        <dbReference type="EC" id="2.7.7.77"/>
    </reaction>
</comment>
<dbReference type="GO" id="GO:0005737">
    <property type="term" value="C:cytoplasm"/>
    <property type="evidence" value="ECO:0007669"/>
    <property type="project" value="UniProtKB-SubCell"/>
</dbReference>
<feature type="binding site" evidence="8">
    <location>
        <position position="99"/>
    </location>
    <ligand>
        <name>Mg(2+)</name>
        <dbReference type="ChEBI" id="CHEBI:18420"/>
    </ligand>
</feature>
<evidence type="ECO:0000256" key="3">
    <source>
        <dbReference type="ARBA" id="ARBA00022723"/>
    </source>
</evidence>
<dbReference type="HAMAP" id="MF_00316">
    <property type="entry name" value="MobA"/>
    <property type="match status" value="1"/>
</dbReference>
<proteinExistence type="inferred from homology"/>
<comment type="caution">
    <text evidence="10">The sequence shown here is derived from an EMBL/GenBank/DDBJ whole genome shotgun (WGS) entry which is preliminary data.</text>
</comment>
<dbReference type="PANTHER" id="PTHR19136">
    <property type="entry name" value="MOLYBDENUM COFACTOR GUANYLYLTRANSFERASE"/>
    <property type="match status" value="1"/>
</dbReference>
<keyword evidence="1 8" id="KW-0963">Cytoplasm</keyword>
<feature type="domain" description="MobA-like NTP transferase" evidence="9">
    <location>
        <begin position="7"/>
        <end position="157"/>
    </location>
</feature>
<organism evidence="10 11">
    <name type="scientific">Methyloversatilis universalis (strain ATCC BAA-1314 / DSM 25237 / JCM 13912 / CCUG 52030 / FAM5)</name>
    <dbReference type="NCBI Taxonomy" id="1000565"/>
    <lineage>
        <taxon>Bacteria</taxon>
        <taxon>Pseudomonadati</taxon>
        <taxon>Pseudomonadota</taxon>
        <taxon>Betaproteobacteria</taxon>
        <taxon>Nitrosomonadales</taxon>
        <taxon>Sterolibacteriaceae</taxon>
        <taxon>Methyloversatilis</taxon>
    </lineage>
</organism>